<feature type="signal peptide" evidence="1">
    <location>
        <begin position="1"/>
        <end position="20"/>
    </location>
</feature>
<proteinExistence type="predicted"/>
<sequence length="137" mass="16249">MIILTTLFIIISISKYFVSTEYCRYVVDVYTHCSCGTDNVEIQIKNYQQPTVHFPMVQGKCHERYRVNATNVFCYSYKVTYVEIKHTCPKKNVNLFIESDDCTKTDDIGDGRYGYNCYETKHLRNNVEYHPRPRKFQ</sequence>
<name>A0A0K0EX81_STRVS</name>
<reference evidence="2" key="1">
    <citation type="submission" date="2014-07" db="EMBL/GenBank/DDBJ databases">
        <authorList>
            <person name="Martin A.A"/>
            <person name="De Silva N."/>
        </authorList>
    </citation>
    <scope>NUCLEOTIDE SEQUENCE</scope>
</reference>
<accession>A0A0K0EX81</accession>
<dbReference type="WBParaSite" id="SVE_0113500.1">
    <property type="protein sequence ID" value="SVE_0113500.1"/>
    <property type="gene ID" value="SVE_0113500"/>
</dbReference>
<reference evidence="3" key="2">
    <citation type="submission" date="2015-08" db="UniProtKB">
        <authorList>
            <consortium name="WormBaseParasite"/>
        </authorList>
    </citation>
    <scope>IDENTIFICATION</scope>
</reference>
<keyword evidence="1" id="KW-0732">Signal</keyword>
<organism evidence="2 3">
    <name type="scientific">Strongyloides venezuelensis</name>
    <name type="common">Threadworm</name>
    <dbReference type="NCBI Taxonomy" id="75913"/>
    <lineage>
        <taxon>Eukaryota</taxon>
        <taxon>Metazoa</taxon>
        <taxon>Ecdysozoa</taxon>
        <taxon>Nematoda</taxon>
        <taxon>Chromadorea</taxon>
        <taxon>Rhabditida</taxon>
        <taxon>Tylenchina</taxon>
        <taxon>Panagrolaimomorpha</taxon>
        <taxon>Strongyloidoidea</taxon>
        <taxon>Strongyloididae</taxon>
        <taxon>Strongyloides</taxon>
    </lineage>
</organism>
<protein>
    <submittedName>
        <fullName evidence="3">SUEL-type lectin domain-containing protein</fullName>
    </submittedName>
</protein>
<keyword evidence="2" id="KW-1185">Reference proteome</keyword>
<evidence type="ECO:0000313" key="3">
    <source>
        <dbReference type="WBParaSite" id="SVE_0113500.1"/>
    </source>
</evidence>
<feature type="chain" id="PRO_5005328800" evidence="1">
    <location>
        <begin position="21"/>
        <end position="137"/>
    </location>
</feature>
<evidence type="ECO:0000256" key="1">
    <source>
        <dbReference type="SAM" id="SignalP"/>
    </source>
</evidence>
<dbReference type="Proteomes" id="UP000035680">
    <property type="component" value="Unassembled WGS sequence"/>
</dbReference>
<dbReference type="AlphaFoldDB" id="A0A0K0EX81"/>
<evidence type="ECO:0000313" key="2">
    <source>
        <dbReference type="Proteomes" id="UP000035680"/>
    </source>
</evidence>